<feature type="region of interest" description="Disordered" evidence="6">
    <location>
        <begin position="287"/>
        <end position="349"/>
    </location>
</feature>
<dbReference type="EMBL" id="JANTQA010000023">
    <property type="protein sequence ID" value="KAJ3445070.1"/>
    <property type="molecule type" value="Genomic_DNA"/>
</dbReference>
<dbReference type="InterPro" id="IPR004932">
    <property type="entry name" value="Rer1"/>
</dbReference>
<feature type="transmembrane region" description="Helical" evidence="7">
    <location>
        <begin position="63"/>
        <end position="81"/>
    </location>
</feature>
<feature type="region of interest" description="Disordered" evidence="6">
    <location>
        <begin position="253"/>
        <end position="273"/>
    </location>
</feature>
<feature type="transmembrane region" description="Helical" evidence="7">
    <location>
        <begin position="125"/>
        <end position="143"/>
    </location>
</feature>
<evidence type="ECO:0000256" key="7">
    <source>
        <dbReference type="SAM" id="Phobius"/>
    </source>
</evidence>
<evidence type="ECO:0000256" key="4">
    <source>
        <dbReference type="ARBA" id="ARBA00022989"/>
    </source>
</evidence>
<keyword evidence="5 7" id="KW-0472">Membrane</keyword>
<gene>
    <name evidence="8" type="ORF">M0812_10934</name>
</gene>
<reference evidence="8" key="1">
    <citation type="submission" date="2022-08" db="EMBL/GenBank/DDBJ databases">
        <title>Novel sulphate-reducing endosymbionts in the free-living metamonad Anaeramoeba.</title>
        <authorList>
            <person name="Jerlstrom-Hultqvist J."/>
            <person name="Cepicka I."/>
            <person name="Gallot-Lavallee L."/>
            <person name="Salas-Leiva D."/>
            <person name="Curtis B.A."/>
            <person name="Zahonova K."/>
            <person name="Pipaliya S."/>
            <person name="Dacks J."/>
            <person name="Roger A.J."/>
        </authorList>
    </citation>
    <scope>NUCLEOTIDE SEQUENCE</scope>
    <source>
        <strain evidence="8">Busselton2</strain>
    </source>
</reference>
<evidence type="ECO:0000313" key="9">
    <source>
        <dbReference type="Proteomes" id="UP001146793"/>
    </source>
</evidence>
<feature type="compositionally biased region" description="Basic and acidic residues" evidence="6">
    <location>
        <begin position="253"/>
        <end position="266"/>
    </location>
</feature>
<feature type="region of interest" description="Disordered" evidence="6">
    <location>
        <begin position="205"/>
        <end position="226"/>
    </location>
</feature>
<evidence type="ECO:0000313" key="8">
    <source>
        <dbReference type="EMBL" id="KAJ3445070.1"/>
    </source>
</evidence>
<feature type="transmembrane region" description="Helical" evidence="7">
    <location>
        <begin position="33"/>
        <end position="57"/>
    </location>
</feature>
<feature type="compositionally biased region" description="Polar residues" evidence="6">
    <location>
        <begin position="212"/>
        <end position="226"/>
    </location>
</feature>
<comment type="similarity">
    <text evidence="2">Belongs to the RER1 family.</text>
</comment>
<proteinExistence type="inferred from homology"/>
<dbReference type="Proteomes" id="UP001146793">
    <property type="component" value="Unassembled WGS sequence"/>
</dbReference>
<dbReference type="GO" id="GO:0000139">
    <property type="term" value="C:Golgi membrane"/>
    <property type="evidence" value="ECO:0007669"/>
    <property type="project" value="TreeGrafter"/>
</dbReference>
<dbReference type="Pfam" id="PF03248">
    <property type="entry name" value="Rer1"/>
    <property type="match status" value="1"/>
</dbReference>
<evidence type="ECO:0000256" key="1">
    <source>
        <dbReference type="ARBA" id="ARBA00004141"/>
    </source>
</evidence>
<keyword evidence="3 7" id="KW-0812">Transmembrane</keyword>
<feature type="transmembrane region" description="Helical" evidence="7">
    <location>
        <begin position="149"/>
        <end position="166"/>
    </location>
</feature>
<name>A0AAV7ZUT5_9EUKA</name>
<feature type="compositionally biased region" description="Low complexity" evidence="6">
    <location>
        <begin position="296"/>
        <end position="322"/>
    </location>
</feature>
<protein>
    <submittedName>
        <fullName evidence="8">Protein rer1</fullName>
    </submittedName>
</protein>
<evidence type="ECO:0000256" key="3">
    <source>
        <dbReference type="ARBA" id="ARBA00022692"/>
    </source>
</evidence>
<dbReference type="GO" id="GO:0005783">
    <property type="term" value="C:endoplasmic reticulum"/>
    <property type="evidence" value="ECO:0007669"/>
    <property type="project" value="GOC"/>
</dbReference>
<dbReference type="PANTHER" id="PTHR10743">
    <property type="entry name" value="PROTEIN RER1"/>
    <property type="match status" value="1"/>
</dbReference>
<dbReference type="GO" id="GO:0006890">
    <property type="term" value="P:retrograde vesicle-mediated transport, Golgi to endoplasmic reticulum"/>
    <property type="evidence" value="ECO:0007669"/>
    <property type="project" value="TreeGrafter"/>
</dbReference>
<evidence type="ECO:0000256" key="2">
    <source>
        <dbReference type="ARBA" id="ARBA00006070"/>
    </source>
</evidence>
<accession>A0AAV7ZUT5</accession>
<evidence type="ECO:0000256" key="6">
    <source>
        <dbReference type="SAM" id="MobiDB-lite"/>
    </source>
</evidence>
<sequence length="349" mass="41933">MFDDLQKNTNVFKSVSSTLGPLSRKWQRIVDRFVPLVMVRWIIFACLFSFYLLRVLIIKKFFIVTYGLGIYLLNCFILFITPMTDPKLEKEKDQDKSTGKTFDYLPTKKSDDFKPFMRKLGEFQFCYKMIKATFFSIIATLFPFLNLPVLWQLLLLYFIVLFVFMMRKQISHMVKYGYIPINFGKKKYTKRRPSEEKRYNLRGFGDDKHETVTNNDNNYTHSSGSMYSPSLDFNKIPKSNYQMIHRNVMNREKEREQMHEQPRFDESENTDEDTLFAIQRRIHEKEEMDRRENLVQQQQQKQQQQQEQDQKQNQNHETQNNENDQEDSEINTKVKKKSFQPVLKGKKLD</sequence>
<evidence type="ECO:0000256" key="5">
    <source>
        <dbReference type="ARBA" id="ARBA00023136"/>
    </source>
</evidence>
<dbReference type="AlphaFoldDB" id="A0AAV7ZUT5"/>
<dbReference type="GO" id="GO:0006621">
    <property type="term" value="P:protein retention in ER lumen"/>
    <property type="evidence" value="ECO:0007669"/>
    <property type="project" value="TreeGrafter"/>
</dbReference>
<comment type="caution">
    <text evidence="8">The sequence shown here is derived from an EMBL/GenBank/DDBJ whole genome shotgun (WGS) entry which is preliminary data.</text>
</comment>
<comment type="subcellular location">
    <subcellularLocation>
        <location evidence="1">Membrane</location>
        <topology evidence="1">Multi-pass membrane protein</topology>
    </subcellularLocation>
</comment>
<dbReference type="PANTHER" id="PTHR10743:SF0">
    <property type="entry name" value="PROTEIN RER1"/>
    <property type="match status" value="1"/>
</dbReference>
<keyword evidence="4 7" id="KW-1133">Transmembrane helix</keyword>
<organism evidence="8 9">
    <name type="scientific">Anaeramoeba flamelloides</name>
    <dbReference type="NCBI Taxonomy" id="1746091"/>
    <lineage>
        <taxon>Eukaryota</taxon>
        <taxon>Metamonada</taxon>
        <taxon>Anaeramoebidae</taxon>
        <taxon>Anaeramoeba</taxon>
    </lineage>
</organism>